<dbReference type="InterPro" id="IPR007842">
    <property type="entry name" value="HEPN_dom"/>
</dbReference>
<gene>
    <name evidence="3" type="ORF">FL622_02875</name>
</gene>
<organism evidence="3 4">
    <name type="scientific">Trichloromonas acetexigens</name>
    <dbReference type="NCBI Taxonomy" id="38815"/>
    <lineage>
        <taxon>Bacteria</taxon>
        <taxon>Pseudomonadati</taxon>
        <taxon>Thermodesulfobacteriota</taxon>
        <taxon>Desulfuromonadia</taxon>
        <taxon>Desulfuromonadales</taxon>
        <taxon>Trichloromonadaceae</taxon>
        <taxon>Trichloromonas</taxon>
    </lineage>
</organism>
<comment type="caution">
    <text evidence="3">The sequence shown here is derived from an EMBL/GenBank/DDBJ whole genome shotgun (WGS) entry which is preliminary data.</text>
</comment>
<sequence length="133" mass="15202">MTDRETLFRYRLGQAEETLLEAEKMLADGYSSRTLVNRAYYAMFYTALALFLGLEIDCKTSKHAGVISVFDREVIKSGRMDTRFSRLLHQLFTLRQTADYRELVEIDAADAANAVKSAREFFEAATDIVGREK</sequence>
<dbReference type="RefSeq" id="WP_092055353.1">
    <property type="nucleotide sequence ID" value="NZ_FOJJ01000012.1"/>
</dbReference>
<dbReference type="Proteomes" id="UP000317155">
    <property type="component" value="Unassembled WGS sequence"/>
</dbReference>
<name>A0A550JIK5_9BACT</name>
<dbReference type="PANTHER" id="PTHR36565">
    <property type="entry name" value="UPF0332 PROTEIN TM_1000"/>
    <property type="match status" value="1"/>
</dbReference>
<evidence type="ECO:0000259" key="2">
    <source>
        <dbReference type="Pfam" id="PF05168"/>
    </source>
</evidence>
<proteinExistence type="inferred from homology"/>
<protein>
    <submittedName>
        <fullName evidence="3">HEPN domain-containing protein</fullName>
    </submittedName>
</protein>
<dbReference type="PANTHER" id="PTHR36565:SF1">
    <property type="entry name" value="UPF0332 PROTEIN TM_1000"/>
    <property type="match status" value="1"/>
</dbReference>
<evidence type="ECO:0000313" key="3">
    <source>
        <dbReference type="EMBL" id="TRO83042.1"/>
    </source>
</evidence>
<dbReference type="EMBL" id="VJVV01000002">
    <property type="protein sequence ID" value="TRO83042.1"/>
    <property type="molecule type" value="Genomic_DNA"/>
</dbReference>
<keyword evidence="4" id="KW-1185">Reference proteome</keyword>
<dbReference type="Gene3D" id="1.20.120.330">
    <property type="entry name" value="Nucleotidyltransferases domain 2"/>
    <property type="match status" value="1"/>
</dbReference>
<comment type="similarity">
    <text evidence="1">Belongs to the UPF0332 family.</text>
</comment>
<dbReference type="OrthoDB" id="37769at2"/>
<dbReference type="Pfam" id="PF05168">
    <property type="entry name" value="HEPN"/>
    <property type="match status" value="1"/>
</dbReference>
<accession>A0A550JIK5</accession>
<dbReference type="InterPro" id="IPR052226">
    <property type="entry name" value="UPF0332_toxin"/>
</dbReference>
<feature type="domain" description="HEPN" evidence="2">
    <location>
        <begin position="10"/>
        <end position="125"/>
    </location>
</feature>
<evidence type="ECO:0000313" key="4">
    <source>
        <dbReference type="Proteomes" id="UP000317155"/>
    </source>
</evidence>
<reference evidence="3 4" key="1">
    <citation type="submission" date="2019-07" db="EMBL/GenBank/DDBJ databases">
        <title>Insights of Desulfuromonas acetexigens electromicrobiology.</title>
        <authorList>
            <person name="Katuri K."/>
            <person name="Sapireddy V."/>
            <person name="Shaw D.R."/>
            <person name="Saikaly P."/>
        </authorList>
    </citation>
    <scope>NUCLEOTIDE SEQUENCE [LARGE SCALE GENOMIC DNA]</scope>
    <source>
        <strain evidence="3 4">2873</strain>
    </source>
</reference>
<dbReference type="AlphaFoldDB" id="A0A550JIK5"/>
<evidence type="ECO:0000256" key="1">
    <source>
        <dbReference type="ARBA" id="ARBA00038248"/>
    </source>
</evidence>